<feature type="domain" description="RNA polymerase sigma-70 region 2" evidence="5">
    <location>
        <begin position="33"/>
        <end position="95"/>
    </location>
</feature>
<dbReference type="Pfam" id="PF04542">
    <property type="entry name" value="Sigma70_r2"/>
    <property type="match status" value="1"/>
</dbReference>
<sequence>MKGIKNKGGTSMHEDQEWVNQVLNGNKQAYAHLIHKYKDRIYAFLLRMVRHPQDAQDLTQECFIKAYRYLHSYDPQRSLPSWLYRIAVNLYVDAKPASQRQQNLLEVDELMLMDDHSPETIYLKYEDLEELRYQIERLPETYRIVLTLRYLEDLTYQEMSEILDISIPTLQVRLHRAKQKLRELFQPKKEGGTLREMC</sequence>
<dbReference type="Gene3D" id="1.10.1740.10">
    <property type="match status" value="1"/>
</dbReference>
<keyword evidence="4" id="KW-0804">Transcription</keyword>
<dbReference type="GO" id="GO:0006352">
    <property type="term" value="P:DNA-templated transcription initiation"/>
    <property type="evidence" value="ECO:0007669"/>
    <property type="project" value="InterPro"/>
</dbReference>
<reference evidence="7 8" key="1">
    <citation type="submission" date="2018-10" db="EMBL/GenBank/DDBJ databases">
        <title>Phylogenomics of Brevibacillus.</title>
        <authorList>
            <person name="Dunlap C."/>
        </authorList>
    </citation>
    <scope>NUCLEOTIDE SEQUENCE [LARGE SCALE GENOMIC DNA]</scope>
    <source>
        <strain evidence="7 8">JCM 15085</strain>
    </source>
</reference>
<evidence type="ECO:0000256" key="3">
    <source>
        <dbReference type="ARBA" id="ARBA00023082"/>
    </source>
</evidence>
<protein>
    <submittedName>
        <fullName evidence="7">Sigma-70 family RNA polymerase sigma factor</fullName>
    </submittedName>
</protein>
<dbReference type="NCBIfam" id="TIGR02937">
    <property type="entry name" value="sigma70-ECF"/>
    <property type="match status" value="1"/>
</dbReference>
<keyword evidence="2" id="KW-0805">Transcription regulation</keyword>
<keyword evidence="3" id="KW-0731">Sigma factor</keyword>
<dbReference type="Pfam" id="PF08281">
    <property type="entry name" value="Sigma70_r4_2"/>
    <property type="match status" value="1"/>
</dbReference>
<evidence type="ECO:0000256" key="4">
    <source>
        <dbReference type="ARBA" id="ARBA00023163"/>
    </source>
</evidence>
<evidence type="ECO:0000256" key="1">
    <source>
        <dbReference type="ARBA" id="ARBA00010641"/>
    </source>
</evidence>
<dbReference type="PANTHER" id="PTHR43133:SF51">
    <property type="entry name" value="RNA POLYMERASE SIGMA FACTOR"/>
    <property type="match status" value="1"/>
</dbReference>
<comment type="similarity">
    <text evidence="1">Belongs to the sigma-70 factor family. ECF subfamily.</text>
</comment>
<dbReference type="InterPro" id="IPR007627">
    <property type="entry name" value="RNA_pol_sigma70_r2"/>
</dbReference>
<comment type="caution">
    <text evidence="7">The sequence shown here is derived from an EMBL/GenBank/DDBJ whole genome shotgun (WGS) entry which is preliminary data.</text>
</comment>
<evidence type="ECO:0000313" key="7">
    <source>
        <dbReference type="EMBL" id="RNB78394.1"/>
    </source>
</evidence>
<evidence type="ECO:0000259" key="5">
    <source>
        <dbReference type="Pfam" id="PF04542"/>
    </source>
</evidence>
<accession>A0A3M8CRT1</accession>
<gene>
    <name evidence="7" type="ORF">EDM58_11360</name>
</gene>
<proteinExistence type="inferred from homology"/>
<dbReference type="CDD" id="cd06171">
    <property type="entry name" value="Sigma70_r4"/>
    <property type="match status" value="1"/>
</dbReference>
<evidence type="ECO:0000259" key="6">
    <source>
        <dbReference type="Pfam" id="PF08281"/>
    </source>
</evidence>
<dbReference type="Proteomes" id="UP000281915">
    <property type="component" value="Unassembled WGS sequence"/>
</dbReference>
<dbReference type="PANTHER" id="PTHR43133">
    <property type="entry name" value="RNA POLYMERASE ECF-TYPE SIGMA FACTO"/>
    <property type="match status" value="1"/>
</dbReference>
<dbReference type="GO" id="GO:0003677">
    <property type="term" value="F:DNA binding"/>
    <property type="evidence" value="ECO:0007669"/>
    <property type="project" value="InterPro"/>
</dbReference>
<feature type="domain" description="RNA polymerase sigma factor 70 region 4 type 2" evidence="6">
    <location>
        <begin position="129"/>
        <end position="181"/>
    </location>
</feature>
<evidence type="ECO:0000256" key="2">
    <source>
        <dbReference type="ARBA" id="ARBA00023015"/>
    </source>
</evidence>
<dbReference type="SUPFAM" id="SSF88659">
    <property type="entry name" value="Sigma3 and sigma4 domains of RNA polymerase sigma factors"/>
    <property type="match status" value="1"/>
</dbReference>
<dbReference type="InterPro" id="IPR014284">
    <property type="entry name" value="RNA_pol_sigma-70_dom"/>
</dbReference>
<dbReference type="InterPro" id="IPR013249">
    <property type="entry name" value="RNA_pol_sigma70_r4_t2"/>
</dbReference>
<dbReference type="SUPFAM" id="SSF88946">
    <property type="entry name" value="Sigma2 domain of RNA polymerase sigma factors"/>
    <property type="match status" value="1"/>
</dbReference>
<dbReference type="InterPro" id="IPR013325">
    <property type="entry name" value="RNA_pol_sigma_r2"/>
</dbReference>
<dbReference type="Gene3D" id="1.10.10.10">
    <property type="entry name" value="Winged helix-like DNA-binding domain superfamily/Winged helix DNA-binding domain"/>
    <property type="match status" value="1"/>
</dbReference>
<dbReference type="EMBL" id="RHHT01000025">
    <property type="protein sequence ID" value="RNB78394.1"/>
    <property type="molecule type" value="Genomic_DNA"/>
</dbReference>
<dbReference type="GO" id="GO:0016987">
    <property type="term" value="F:sigma factor activity"/>
    <property type="evidence" value="ECO:0007669"/>
    <property type="project" value="UniProtKB-KW"/>
</dbReference>
<dbReference type="InterPro" id="IPR013324">
    <property type="entry name" value="RNA_pol_sigma_r3/r4-like"/>
</dbReference>
<evidence type="ECO:0000313" key="8">
    <source>
        <dbReference type="Proteomes" id="UP000281915"/>
    </source>
</evidence>
<dbReference type="InterPro" id="IPR039425">
    <property type="entry name" value="RNA_pol_sigma-70-like"/>
</dbReference>
<dbReference type="AlphaFoldDB" id="A0A3M8CRT1"/>
<organism evidence="7 8">
    <name type="scientific">Brevibacillus panacihumi</name>
    <dbReference type="NCBI Taxonomy" id="497735"/>
    <lineage>
        <taxon>Bacteria</taxon>
        <taxon>Bacillati</taxon>
        <taxon>Bacillota</taxon>
        <taxon>Bacilli</taxon>
        <taxon>Bacillales</taxon>
        <taxon>Paenibacillaceae</taxon>
        <taxon>Brevibacillus</taxon>
    </lineage>
</organism>
<dbReference type="InterPro" id="IPR036388">
    <property type="entry name" value="WH-like_DNA-bd_sf"/>
</dbReference>
<name>A0A3M8CRT1_9BACL</name>